<proteinExistence type="predicted"/>
<protein>
    <submittedName>
        <fullName evidence="1">Uncharacterized protein</fullName>
    </submittedName>
</protein>
<feature type="non-terminal residue" evidence="1">
    <location>
        <position position="1"/>
    </location>
</feature>
<gene>
    <name evidence="1" type="ORF">CYMTET_22657</name>
</gene>
<evidence type="ECO:0000313" key="2">
    <source>
        <dbReference type="Proteomes" id="UP001190700"/>
    </source>
</evidence>
<name>A0AAE0FZZ7_9CHLO</name>
<evidence type="ECO:0000313" key="1">
    <source>
        <dbReference type="EMBL" id="KAK3268868.1"/>
    </source>
</evidence>
<organism evidence="1 2">
    <name type="scientific">Cymbomonas tetramitiformis</name>
    <dbReference type="NCBI Taxonomy" id="36881"/>
    <lineage>
        <taxon>Eukaryota</taxon>
        <taxon>Viridiplantae</taxon>
        <taxon>Chlorophyta</taxon>
        <taxon>Pyramimonadophyceae</taxon>
        <taxon>Pyramimonadales</taxon>
        <taxon>Pyramimonadaceae</taxon>
        <taxon>Cymbomonas</taxon>
    </lineage>
</organism>
<dbReference type="Proteomes" id="UP001190700">
    <property type="component" value="Unassembled WGS sequence"/>
</dbReference>
<reference evidence="1 2" key="1">
    <citation type="journal article" date="2015" name="Genome Biol. Evol.">
        <title>Comparative Genomics of a Bacterivorous Green Alga Reveals Evolutionary Causalities and Consequences of Phago-Mixotrophic Mode of Nutrition.</title>
        <authorList>
            <person name="Burns J.A."/>
            <person name="Paasch A."/>
            <person name="Narechania A."/>
            <person name="Kim E."/>
        </authorList>
    </citation>
    <scope>NUCLEOTIDE SEQUENCE [LARGE SCALE GENOMIC DNA]</scope>
    <source>
        <strain evidence="1 2">PLY_AMNH</strain>
    </source>
</reference>
<accession>A0AAE0FZZ7</accession>
<sequence length="130" mass="13797">TDHLKASRGDTLYVEEDQLVPVNASEWEDFVPSAHDEQMYMLHTPKSKGLNDMRVMDAASLTGRCISGRALHAGPGALHAGRALPSLAGRCIGWPGRCSMTGARLSGRGIASLAGRLRPGTDSLAGRCLL</sequence>
<dbReference type="EMBL" id="LGRX02011515">
    <property type="protein sequence ID" value="KAK3268868.1"/>
    <property type="molecule type" value="Genomic_DNA"/>
</dbReference>
<dbReference type="AlphaFoldDB" id="A0AAE0FZZ7"/>
<comment type="caution">
    <text evidence="1">The sequence shown here is derived from an EMBL/GenBank/DDBJ whole genome shotgun (WGS) entry which is preliminary data.</text>
</comment>
<keyword evidence="2" id="KW-1185">Reference proteome</keyword>